<proteinExistence type="predicted"/>
<feature type="coiled-coil region" evidence="1">
    <location>
        <begin position="328"/>
        <end position="380"/>
    </location>
</feature>
<reference evidence="5 6" key="1">
    <citation type="submission" date="2018-03" db="EMBL/GenBank/DDBJ databases">
        <title>Genome sequence of Clostridium thermopalmarium DSM 5974.</title>
        <authorList>
            <person name="Poehlein A."/>
            <person name="Daniel R."/>
        </authorList>
    </citation>
    <scope>NUCLEOTIDE SEQUENCE [LARGE SCALE GENOMIC DNA]</scope>
    <source>
        <strain evidence="5 6">DSM 5974</strain>
    </source>
</reference>
<evidence type="ECO:0000313" key="5">
    <source>
        <dbReference type="EMBL" id="PRR72100.1"/>
    </source>
</evidence>
<feature type="compositionally biased region" description="Low complexity" evidence="2">
    <location>
        <begin position="201"/>
        <end position="221"/>
    </location>
</feature>
<feature type="compositionally biased region" description="Basic and acidic residues" evidence="2">
    <location>
        <begin position="222"/>
        <end position="242"/>
    </location>
</feature>
<comment type="caution">
    <text evidence="5">The sequence shown here is derived from an EMBL/GenBank/DDBJ whole genome shotgun (WGS) entry which is preliminary data.</text>
</comment>
<gene>
    <name evidence="5" type="ORF">CPAL_15870</name>
</gene>
<dbReference type="InterPro" id="IPR043725">
    <property type="entry name" value="DUF5667"/>
</dbReference>
<dbReference type="Pfam" id="PF18915">
    <property type="entry name" value="DUF5667"/>
    <property type="match status" value="1"/>
</dbReference>
<evidence type="ECO:0000259" key="4">
    <source>
        <dbReference type="Pfam" id="PF18915"/>
    </source>
</evidence>
<feature type="chain" id="PRO_5015746404" description="DUF5667 domain-containing protein" evidence="3">
    <location>
        <begin position="24"/>
        <end position="410"/>
    </location>
</feature>
<sequence length="410" mass="44780">MKKLKIFLITITMLANIGGTALADGMESLKSTAGITPDSILYGVDKTLENIKLAITFSGKAKVEVLSSIAEERIAESQVMAESGREDLAQGAINAYSSNMTTANEILQQIIAQTEGEGIVGSSKEETTTEEETTTSDVQPIDTTEEVKDTAAENSTVEEAANSAETNVSQETNTEETTAPNNTAEEVSTNENPGIEENKSSENSTADESASTETTTEQNSTSEEKTSEEVSKEEIKVDEEKNQELKELEAKVVAKQEKAIEILKAVQEKVSDKTKETIASVIELQTAKKEAIIQMMEKRHEFNIVKKEVIEGIAKVEELKKTGNEESIKNAEDALKVSSEKLADSKKAFKEAFVSTKAINKEVKQLNKELKKDLHREVKEGNITKEEAKKALKAVETNNGDGQLKKIIKK</sequence>
<keyword evidence="3" id="KW-0732">Signal</keyword>
<feature type="compositionally biased region" description="Polar residues" evidence="2">
    <location>
        <begin position="152"/>
        <end position="170"/>
    </location>
</feature>
<evidence type="ECO:0000256" key="2">
    <source>
        <dbReference type="SAM" id="MobiDB-lite"/>
    </source>
</evidence>
<dbReference type="OrthoDB" id="1949817at2"/>
<dbReference type="AlphaFoldDB" id="A0A2T0ARG7"/>
<evidence type="ECO:0000256" key="1">
    <source>
        <dbReference type="SAM" id="Coils"/>
    </source>
</evidence>
<keyword evidence="1" id="KW-0175">Coiled coil</keyword>
<name>A0A2T0ARG7_9CLOT</name>
<feature type="signal peptide" evidence="3">
    <location>
        <begin position="1"/>
        <end position="23"/>
    </location>
</feature>
<feature type="domain" description="DUF5667" evidence="4">
    <location>
        <begin position="34"/>
        <end position="139"/>
    </location>
</feature>
<dbReference type="EMBL" id="PVXN01000037">
    <property type="protein sequence ID" value="PRR72100.1"/>
    <property type="molecule type" value="Genomic_DNA"/>
</dbReference>
<evidence type="ECO:0000313" key="6">
    <source>
        <dbReference type="Proteomes" id="UP000239614"/>
    </source>
</evidence>
<organism evidence="5 6">
    <name type="scientific">Clostridium thermopalmarium DSM 5974</name>
    <dbReference type="NCBI Taxonomy" id="1121340"/>
    <lineage>
        <taxon>Bacteria</taxon>
        <taxon>Bacillati</taxon>
        <taxon>Bacillota</taxon>
        <taxon>Clostridia</taxon>
        <taxon>Eubacteriales</taxon>
        <taxon>Clostridiaceae</taxon>
        <taxon>Clostridium</taxon>
    </lineage>
</organism>
<feature type="compositionally biased region" description="Low complexity" evidence="2">
    <location>
        <begin position="171"/>
        <end position="186"/>
    </location>
</feature>
<accession>A0A2T0ARG7</accession>
<protein>
    <recommendedName>
        <fullName evidence="4">DUF5667 domain-containing protein</fullName>
    </recommendedName>
</protein>
<keyword evidence="6" id="KW-1185">Reference proteome</keyword>
<dbReference type="Proteomes" id="UP000239614">
    <property type="component" value="Unassembled WGS sequence"/>
</dbReference>
<dbReference type="RefSeq" id="WP_106024388.1">
    <property type="nucleotide sequence ID" value="NZ_PVXN01000037.1"/>
</dbReference>
<feature type="region of interest" description="Disordered" evidence="2">
    <location>
        <begin position="119"/>
        <end position="242"/>
    </location>
</feature>
<evidence type="ECO:0000256" key="3">
    <source>
        <dbReference type="SAM" id="SignalP"/>
    </source>
</evidence>